<dbReference type="InterPro" id="IPR002616">
    <property type="entry name" value="tRNA_ribo_trans-like"/>
</dbReference>
<gene>
    <name evidence="3" type="ORF">RF11_13135</name>
</gene>
<dbReference type="SUPFAM" id="SSF51713">
    <property type="entry name" value="tRNA-guanine transglycosylase"/>
    <property type="match status" value="1"/>
</dbReference>
<dbReference type="Gene3D" id="3.20.20.105">
    <property type="entry name" value="Queuine tRNA-ribosyltransferase-like"/>
    <property type="match status" value="1"/>
</dbReference>
<dbReference type="OrthoDB" id="10249838at2759"/>
<protein>
    <submittedName>
        <fullName evidence="3">Queuine tRNA-ribosyltransferase</fullName>
    </submittedName>
</protein>
<comment type="caution">
    <text evidence="3">The sequence shown here is derived from an EMBL/GenBank/DDBJ whole genome shotgun (WGS) entry which is preliminary data.</text>
</comment>
<name>A0A0C2N2F1_THEKT</name>
<evidence type="ECO:0000313" key="3">
    <source>
        <dbReference type="EMBL" id="KII70550.1"/>
    </source>
</evidence>
<evidence type="ECO:0000259" key="2">
    <source>
        <dbReference type="Pfam" id="PF01702"/>
    </source>
</evidence>
<accession>A0A0C2N2F1</accession>
<organism evidence="3 4">
    <name type="scientific">Thelohanellus kitauei</name>
    <name type="common">Myxosporean</name>
    <dbReference type="NCBI Taxonomy" id="669202"/>
    <lineage>
        <taxon>Eukaryota</taxon>
        <taxon>Metazoa</taxon>
        <taxon>Cnidaria</taxon>
        <taxon>Myxozoa</taxon>
        <taxon>Myxosporea</taxon>
        <taxon>Bivalvulida</taxon>
        <taxon>Platysporina</taxon>
        <taxon>Myxobolidae</taxon>
        <taxon>Thelohanellus</taxon>
    </lineage>
</organism>
<dbReference type="GO" id="GO:0006400">
    <property type="term" value="P:tRNA modification"/>
    <property type="evidence" value="ECO:0007669"/>
    <property type="project" value="InterPro"/>
</dbReference>
<dbReference type="EMBL" id="JWZT01002035">
    <property type="protein sequence ID" value="KII70550.1"/>
    <property type="molecule type" value="Genomic_DNA"/>
</dbReference>
<proteinExistence type="predicted"/>
<keyword evidence="3" id="KW-0808">Transferase</keyword>
<dbReference type="Pfam" id="PF01702">
    <property type="entry name" value="TGT"/>
    <property type="match status" value="1"/>
</dbReference>
<dbReference type="InterPro" id="IPR036511">
    <property type="entry name" value="TGT-like_sf"/>
</dbReference>
<dbReference type="GO" id="GO:0005829">
    <property type="term" value="C:cytosol"/>
    <property type="evidence" value="ECO:0007669"/>
    <property type="project" value="TreeGrafter"/>
</dbReference>
<keyword evidence="1" id="KW-0862">Zinc</keyword>
<dbReference type="OMA" id="NICCKEG"/>
<dbReference type="AlphaFoldDB" id="A0A0C2N2F1"/>
<sequence length="186" mass="21026">MTERNVPGFAIGGLSGGEEKAKFCKVVDFCTDKLPPNKPRYLMGVGYTLDLVVCTALGCDMYDCVFPTRTARFGSALTYYGSLDLKNAQYLIDIDPIDRKCVCYACQNYTRSHIHHLLMSNCTVGAQLVTIHNLYFQKHLMSSMRNAILGDTFDVWVKEFIRNYTQTSKVPEWVENALKTVNIVLD</sequence>
<keyword evidence="4" id="KW-1185">Reference proteome</keyword>
<feature type="domain" description="tRNA-guanine(15) transglycosylase-like" evidence="2">
    <location>
        <begin position="1"/>
        <end position="165"/>
    </location>
</feature>
<dbReference type="Proteomes" id="UP000031668">
    <property type="component" value="Unassembled WGS sequence"/>
</dbReference>
<dbReference type="NCBIfam" id="TIGR00449">
    <property type="entry name" value="tgt_general"/>
    <property type="match status" value="1"/>
</dbReference>
<dbReference type="GO" id="GO:0008479">
    <property type="term" value="F:tRNA-guanosine(34) queuine transglycosylase activity"/>
    <property type="evidence" value="ECO:0007669"/>
    <property type="project" value="TreeGrafter"/>
</dbReference>
<dbReference type="PANTHER" id="PTHR43530">
    <property type="entry name" value="QUEUINE TRNA-RIBOSYLTRANSFERASE CATALYTIC SUBUNIT 1"/>
    <property type="match status" value="1"/>
</dbReference>
<reference evidence="3 4" key="1">
    <citation type="journal article" date="2014" name="Genome Biol. Evol.">
        <title>The genome of the myxosporean Thelohanellus kitauei shows adaptations to nutrient acquisition within its fish host.</title>
        <authorList>
            <person name="Yang Y."/>
            <person name="Xiong J."/>
            <person name="Zhou Z."/>
            <person name="Huo F."/>
            <person name="Miao W."/>
            <person name="Ran C."/>
            <person name="Liu Y."/>
            <person name="Zhang J."/>
            <person name="Feng J."/>
            <person name="Wang M."/>
            <person name="Wang M."/>
            <person name="Wang L."/>
            <person name="Yao B."/>
        </authorList>
    </citation>
    <scope>NUCLEOTIDE SEQUENCE [LARGE SCALE GENOMIC DNA]</scope>
    <source>
        <strain evidence="3">Wuqing</strain>
    </source>
</reference>
<evidence type="ECO:0000313" key="4">
    <source>
        <dbReference type="Proteomes" id="UP000031668"/>
    </source>
</evidence>
<dbReference type="PANTHER" id="PTHR43530:SF1">
    <property type="entry name" value="QUEUINE TRNA-RIBOSYLTRANSFERASE CATALYTIC SUBUNIT 1"/>
    <property type="match status" value="1"/>
</dbReference>
<evidence type="ECO:0000256" key="1">
    <source>
        <dbReference type="ARBA" id="ARBA00022833"/>
    </source>
</evidence>